<dbReference type="Proteomes" id="UP000798662">
    <property type="component" value="Chromosome 1"/>
</dbReference>
<protein>
    <submittedName>
        <fullName evidence="1">Uncharacterized protein</fullName>
    </submittedName>
</protein>
<accession>A0ACC3BRR2</accession>
<sequence length="1200" mass="124533">MDRSTHRGRRRLGVAAALPCSTAHGACRRRPWRGSPPTTADRWRYTTVATAMAAVAAAVVTTAAVAATAAAAAAPTATTTAAAAVDTAASAPTTPCIATDGAALFLRSVLRATTSRRPLFRWNAGGPATGLFAGDADTGTAGITYVAPPRPIARGRGWTPVYLSHRLAPGGRLALAFPVPAGTYDVTLLWAEVWFAAVGERVLRVAVGELGGEVAQGRISHLDVVAAAGGANASLVRTFRRIRVKRGGNAGGGVLVTIDGLVQQPMLSGVVLRTSAKRGAPTPSPQPRTPKPAVPATQPTPARRWNNSSAFDSGADHRAHAVPGGPYVATDFTKSGAAAVTLDGILSHSHYFDAGPPAVSGLIVRYRWTIEETGETVGWAPRQTRVFPLGATRLRLTVTDNTGDVASALTTVTVRTAFTPGAYFYAYPGRPGATLADLMPPSRRRSQKSGGGLANLRQVTGGAGAPKPTLGTAVPRIAFWKAADFPGGGFASAAAVAVGGWGARLVGELRPSRTGTHTLLVVHDGPVRVMLGGKVLINVRQAAASVTTSYTRGVYLTAGSSTPLQVLYWQRRRSATLVVMALRPGEVNSYPLTADELGYDTAAVLPVLSSASRRSGAAAGGDRLTLRGSGLLNDLRVMFGTVEADNIMRTATDGSEVVVLVPPRGTNTGPASVALRVVNGVGASNALSFDYVVGGAPPVRFEPSVLRTPGGKPYSLGQGVTSAIRGPDGRYYFGTQSGVLHVLTVDEERGVVTKACATAALPGSRSILGLSFPPSDNKADRLYVSTSVLFWLDRRVLPYEHGWRNGRVDLYKPDGRGCFRYNRRILSGLPVSNHDHGVNGHAWDDDGRLYVSVGGSTNAGVAVRGETKAARDLVGGVPDSPLSGAVLVANVHAPGFDGQVTYRNENEPDRASVASGDVSVYATGVRNAFALAYTSRSAMYAVDNGPNGGYGPSSTSCTSKGVHPHTGDALLRIMPGAYYGSPNRARGRGDPRQCVYVAPMGPRVARAGATAGLAAVQSSTNGVLEYSAATFAGALRGELLLSKFAGQSSGLLYRARPSEPGAPTPLTGGVRVLFGRSGLAIFEDPAGGVVMADPRANTVTVLRPTYAAPTTPTLIGVVPRRGRAAGGTTLRITGHRLGGWRAAVTVGGRRCTRLRAVAQDGNALTCTAPAGPRGVMVDVVVTTPEGTALSYGGEYRYMRV</sequence>
<evidence type="ECO:0000313" key="1">
    <source>
        <dbReference type="EMBL" id="KAK1860283.1"/>
    </source>
</evidence>
<organism evidence="1 2">
    <name type="scientific">Pyropia yezoensis</name>
    <name type="common">Susabi-nori</name>
    <name type="synonym">Porphyra yezoensis</name>
    <dbReference type="NCBI Taxonomy" id="2788"/>
    <lineage>
        <taxon>Eukaryota</taxon>
        <taxon>Rhodophyta</taxon>
        <taxon>Bangiophyceae</taxon>
        <taxon>Bangiales</taxon>
        <taxon>Bangiaceae</taxon>
        <taxon>Pyropia</taxon>
    </lineage>
</organism>
<name>A0ACC3BRR2_PYRYE</name>
<proteinExistence type="predicted"/>
<dbReference type="EMBL" id="CM020618">
    <property type="protein sequence ID" value="KAK1860283.1"/>
    <property type="molecule type" value="Genomic_DNA"/>
</dbReference>
<evidence type="ECO:0000313" key="2">
    <source>
        <dbReference type="Proteomes" id="UP000798662"/>
    </source>
</evidence>
<keyword evidence="2" id="KW-1185">Reference proteome</keyword>
<comment type="caution">
    <text evidence="1">The sequence shown here is derived from an EMBL/GenBank/DDBJ whole genome shotgun (WGS) entry which is preliminary data.</text>
</comment>
<reference evidence="1" key="1">
    <citation type="submission" date="2019-11" db="EMBL/GenBank/DDBJ databases">
        <title>Nori genome reveals adaptations in red seaweeds to the harsh intertidal environment.</title>
        <authorList>
            <person name="Wang D."/>
            <person name="Mao Y."/>
        </authorList>
    </citation>
    <scope>NUCLEOTIDE SEQUENCE</scope>
    <source>
        <tissue evidence="1">Gametophyte</tissue>
    </source>
</reference>
<gene>
    <name evidence="1" type="ORF">I4F81_002872</name>
</gene>